<evidence type="ECO:0000313" key="2">
    <source>
        <dbReference type="EMBL" id="CAK9096084.1"/>
    </source>
</evidence>
<reference evidence="2 3" key="1">
    <citation type="submission" date="2024-02" db="EMBL/GenBank/DDBJ databases">
        <authorList>
            <person name="Chen Y."/>
            <person name="Shah S."/>
            <person name="Dougan E. K."/>
            <person name="Thang M."/>
            <person name="Chan C."/>
        </authorList>
    </citation>
    <scope>NUCLEOTIDE SEQUENCE [LARGE SCALE GENOMIC DNA]</scope>
</reference>
<comment type="caution">
    <text evidence="2">The sequence shown here is derived from an EMBL/GenBank/DDBJ whole genome shotgun (WGS) entry which is preliminary data.</text>
</comment>
<feature type="region of interest" description="Disordered" evidence="1">
    <location>
        <begin position="75"/>
        <end position="158"/>
    </location>
</feature>
<feature type="compositionally biased region" description="Basic and acidic residues" evidence="1">
    <location>
        <begin position="87"/>
        <end position="116"/>
    </location>
</feature>
<dbReference type="Proteomes" id="UP001642484">
    <property type="component" value="Unassembled WGS sequence"/>
</dbReference>
<keyword evidence="3" id="KW-1185">Reference proteome</keyword>
<proteinExistence type="predicted"/>
<feature type="non-terminal residue" evidence="2">
    <location>
        <position position="187"/>
    </location>
</feature>
<dbReference type="EMBL" id="CAXAMN010025582">
    <property type="protein sequence ID" value="CAK9096084.1"/>
    <property type="molecule type" value="Genomic_DNA"/>
</dbReference>
<protein>
    <submittedName>
        <fullName evidence="2">Uncharacterized protein</fullName>
    </submittedName>
</protein>
<sequence length="187" mass="20185">DLLKALLAIQPSGQFLVTQVRAAIFKVVGLEPKINTSSMKHLTWAGGRFERIAAMMCESHAMEKVQELLSMLSMDTSDEQSLAGSKDGSRGDKEDGSKGAGSKDDDSKGGGSREDLGSNQEQNMAAAELPKATSPKAKKPRAKAKAVKTEPGKATKPKNAITVFRKEYYKNTSTYGVRKYEDGKKKG</sequence>
<evidence type="ECO:0000256" key="1">
    <source>
        <dbReference type="SAM" id="MobiDB-lite"/>
    </source>
</evidence>
<gene>
    <name evidence="2" type="ORF">CCMP2556_LOCUS45712</name>
</gene>
<feature type="non-terminal residue" evidence="2">
    <location>
        <position position="1"/>
    </location>
</feature>
<organism evidence="2 3">
    <name type="scientific">Durusdinium trenchii</name>
    <dbReference type="NCBI Taxonomy" id="1381693"/>
    <lineage>
        <taxon>Eukaryota</taxon>
        <taxon>Sar</taxon>
        <taxon>Alveolata</taxon>
        <taxon>Dinophyceae</taxon>
        <taxon>Suessiales</taxon>
        <taxon>Symbiodiniaceae</taxon>
        <taxon>Durusdinium</taxon>
    </lineage>
</organism>
<name>A0ABP0R777_9DINO</name>
<accession>A0ABP0R777</accession>
<feature type="compositionally biased region" description="Basic residues" evidence="1">
    <location>
        <begin position="136"/>
        <end position="146"/>
    </location>
</feature>
<evidence type="ECO:0000313" key="3">
    <source>
        <dbReference type="Proteomes" id="UP001642484"/>
    </source>
</evidence>